<evidence type="ECO:0000259" key="2">
    <source>
        <dbReference type="Pfam" id="PF07007"/>
    </source>
</evidence>
<keyword evidence="1" id="KW-1133">Transmembrane helix</keyword>
<keyword evidence="1" id="KW-0812">Transmembrane</keyword>
<dbReference type="InterPro" id="IPR009739">
    <property type="entry name" value="LprI-like_N"/>
</dbReference>
<sequence length="125" mass="14830">MVKGKPNCFNIFGLLIFRIIIIVVLTSGFNCFSQTQAEMNREAYAEFDKSDKELNDVYKKILTAYKTDLIFVENLKKSQRIWIQFRDAEMQMKYPEYPDKIYGTIQPTCRAFYLMELTNKRIETL</sequence>
<evidence type="ECO:0000313" key="4">
    <source>
        <dbReference type="Proteomes" id="UP000295455"/>
    </source>
</evidence>
<feature type="domain" description="Lysozyme inhibitor LprI-like N-terminal" evidence="2">
    <location>
        <begin position="34"/>
        <end position="125"/>
    </location>
</feature>
<dbReference type="AlphaFoldDB" id="A0A4R1RP36"/>
<dbReference type="OrthoDB" id="7340239at2"/>
<proteinExistence type="predicted"/>
<dbReference type="EMBL" id="SLUP01000002">
    <property type="protein sequence ID" value="TCL68016.1"/>
    <property type="molecule type" value="Genomic_DNA"/>
</dbReference>
<accession>A0A4R1RP36</accession>
<reference evidence="3 4" key="1">
    <citation type="submission" date="2019-03" db="EMBL/GenBank/DDBJ databases">
        <title>Genomic Encyclopedia of Type Strains, Phase IV (KMG-IV): sequencing the most valuable type-strain genomes for metagenomic binning, comparative biology and taxonomic classification.</title>
        <authorList>
            <person name="Goeker M."/>
        </authorList>
    </citation>
    <scope>NUCLEOTIDE SEQUENCE [LARGE SCALE GENOMIC DNA]</scope>
    <source>
        <strain evidence="3 4">DSM 18792</strain>
    </source>
</reference>
<protein>
    <submittedName>
        <fullName evidence="3">Uncharacterized protein YecT (DUF1311 family)</fullName>
    </submittedName>
</protein>
<organism evidence="3 4">
    <name type="scientific">Mariniflexile fucanivorans</name>
    <dbReference type="NCBI Taxonomy" id="264023"/>
    <lineage>
        <taxon>Bacteria</taxon>
        <taxon>Pseudomonadati</taxon>
        <taxon>Bacteroidota</taxon>
        <taxon>Flavobacteriia</taxon>
        <taxon>Flavobacteriales</taxon>
        <taxon>Flavobacteriaceae</taxon>
        <taxon>Mariniflexile</taxon>
    </lineage>
</organism>
<evidence type="ECO:0000256" key="1">
    <source>
        <dbReference type="SAM" id="Phobius"/>
    </source>
</evidence>
<name>A0A4R1RP36_9FLAO</name>
<dbReference type="Proteomes" id="UP000295455">
    <property type="component" value="Unassembled WGS sequence"/>
</dbReference>
<comment type="caution">
    <text evidence="3">The sequence shown here is derived from an EMBL/GenBank/DDBJ whole genome shotgun (WGS) entry which is preliminary data.</text>
</comment>
<dbReference type="RefSeq" id="WP_132216574.1">
    <property type="nucleotide sequence ID" value="NZ_SLUP01000002.1"/>
</dbReference>
<evidence type="ECO:0000313" key="3">
    <source>
        <dbReference type="EMBL" id="TCL68016.1"/>
    </source>
</evidence>
<keyword evidence="1" id="KW-0472">Membrane</keyword>
<gene>
    <name evidence="3" type="ORF">EV196_102580</name>
</gene>
<keyword evidence="4" id="KW-1185">Reference proteome</keyword>
<dbReference type="Pfam" id="PF07007">
    <property type="entry name" value="LprI"/>
    <property type="match status" value="1"/>
</dbReference>
<dbReference type="Gene3D" id="1.20.1270.180">
    <property type="match status" value="1"/>
</dbReference>
<feature type="transmembrane region" description="Helical" evidence="1">
    <location>
        <begin position="12"/>
        <end position="32"/>
    </location>
</feature>